<keyword evidence="3" id="KW-0411">Iron-sulfur</keyword>
<evidence type="ECO:0000313" key="5">
    <source>
        <dbReference type="EMBL" id="HFK97919.1"/>
    </source>
</evidence>
<gene>
    <name evidence="5" type="ORF">ENS06_11455</name>
</gene>
<dbReference type="GO" id="GO:0051536">
    <property type="term" value="F:iron-sulfur cluster binding"/>
    <property type="evidence" value="ECO:0007669"/>
    <property type="project" value="UniProtKB-KW"/>
</dbReference>
<dbReference type="InterPro" id="IPR051460">
    <property type="entry name" value="HdrC_iron-sulfur_subunit"/>
</dbReference>
<evidence type="ECO:0000256" key="2">
    <source>
        <dbReference type="ARBA" id="ARBA00023004"/>
    </source>
</evidence>
<sequence length="165" mass="17730">MGATMEHTSTEIPLLRGDAGFAQEVTEGPGGDTLPLCYQCGTCTGCCPVGAVDDAFSPALIIQWIRLGLRERVLGSPKIWLCLQCHRCSFSCPQGVRFADINGTLRHMAVREGFVDAATAEKLAAVEKDLAALRCAVLERAMGKDPNTTPSTDELVREALRDLHG</sequence>
<dbReference type="PANTHER" id="PTHR43255:SF2">
    <property type="entry name" value="HETERODISULFIDE REDUCTASE RELATED PROTEIN"/>
    <property type="match status" value="1"/>
</dbReference>
<proteinExistence type="predicted"/>
<evidence type="ECO:0000256" key="3">
    <source>
        <dbReference type="ARBA" id="ARBA00023014"/>
    </source>
</evidence>
<dbReference type="SUPFAM" id="SSF46548">
    <property type="entry name" value="alpha-helical ferredoxin"/>
    <property type="match status" value="1"/>
</dbReference>
<dbReference type="InterPro" id="IPR017900">
    <property type="entry name" value="4Fe4S_Fe_S_CS"/>
</dbReference>
<dbReference type="Pfam" id="PF13534">
    <property type="entry name" value="Fer4_17"/>
    <property type="match status" value="1"/>
</dbReference>
<reference evidence="5" key="1">
    <citation type="journal article" date="2020" name="mSystems">
        <title>Genome- and Community-Level Interaction Insights into Carbon Utilization and Element Cycling Functions of Hydrothermarchaeota in Hydrothermal Sediment.</title>
        <authorList>
            <person name="Zhou Z."/>
            <person name="Liu Y."/>
            <person name="Xu W."/>
            <person name="Pan J."/>
            <person name="Luo Z.H."/>
            <person name="Li M."/>
        </authorList>
    </citation>
    <scope>NUCLEOTIDE SEQUENCE [LARGE SCALE GENOMIC DNA]</scope>
    <source>
        <strain evidence="5">SpSt-456</strain>
    </source>
</reference>
<dbReference type="PROSITE" id="PS51379">
    <property type="entry name" value="4FE4S_FER_2"/>
    <property type="match status" value="1"/>
</dbReference>
<dbReference type="PROSITE" id="PS00198">
    <property type="entry name" value="4FE4S_FER_1"/>
    <property type="match status" value="1"/>
</dbReference>
<dbReference type="InterPro" id="IPR009051">
    <property type="entry name" value="Helical_ferredxn"/>
</dbReference>
<keyword evidence="1" id="KW-0479">Metal-binding</keyword>
<keyword evidence="2" id="KW-0408">Iron</keyword>
<dbReference type="PANTHER" id="PTHR43255">
    <property type="entry name" value="IRON-SULFUR-BINDING OXIDOREDUCTASE FADF-RELATED-RELATED"/>
    <property type="match status" value="1"/>
</dbReference>
<evidence type="ECO:0000259" key="4">
    <source>
        <dbReference type="PROSITE" id="PS51379"/>
    </source>
</evidence>
<dbReference type="InterPro" id="IPR017896">
    <property type="entry name" value="4Fe4S_Fe-S-bd"/>
</dbReference>
<comment type="caution">
    <text evidence="5">The sequence shown here is derived from an EMBL/GenBank/DDBJ whole genome shotgun (WGS) entry which is preliminary data.</text>
</comment>
<dbReference type="EMBL" id="DSTK01000035">
    <property type="protein sequence ID" value="HFK97919.1"/>
    <property type="molecule type" value="Genomic_DNA"/>
</dbReference>
<protein>
    <recommendedName>
        <fullName evidence="4">4Fe-4S ferredoxin-type domain-containing protein</fullName>
    </recommendedName>
</protein>
<feature type="domain" description="4Fe-4S ferredoxin-type" evidence="4">
    <location>
        <begin position="27"/>
        <end position="57"/>
    </location>
</feature>
<dbReference type="GO" id="GO:0005886">
    <property type="term" value="C:plasma membrane"/>
    <property type="evidence" value="ECO:0007669"/>
    <property type="project" value="TreeGrafter"/>
</dbReference>
<accession>A0A831ZSS3</accession>
<dbReference type="Gene3D" id="1.10.1060.10">
    <property type="entry name" value="Alpha-helical ferredoxin"/>
    <property type="match status" value="1"/>
</dbReference>
<evidence type="ECO:0000256" key="1">
    <source>
        <dbReference type="ARBA" id="ARBA00022723"/>
    </source>
</evidence>
<organism evidence="5">
    <name type="scientific">Desulfacinum infernum</name>
    <dbReference type="NCBI Taxonomy" id="35837"/>
    <lineage>
        <taxon>Bacteria</taxon>
        <taxon>Pseudomonadati</taxon>
        <taxon>Thermodesulfobacteriota</taxon>
        <taxon>Syntrophobacteria</taxon>
        <taxon>Syntrophobacterales</taxon>
        <taxon>Syntrophobacteraceae</taxon>
        <taxon>Desulfacinum</taxon>
    </lineage>
</organism>
<name>A0A831ZSS3_9BACT</name>
<dbReference type="GO" id="GO:0046872">
    <property type="term" value="F:metal ion binding"/>
    <property type="evidence" value="ECO:0007669"/>
    <property type="project" value="UniProtKB-KW"/>
</dbReference>
<dbReference type="AlphaFoldDB" id="A0A831ZSS3"/>